<dbReference type="OrthoDB" id="9287at2157"/>
<reference evidence="3" key="1">
    <citation type="submission" date="2016-10" db="EMBL/GenBank/DDBJ databases">
        <authorList>
            <person name="Varghese N."/>
            <person name="Submissions S."/>
        </authorList>
    </citation>
    <scope>NUCLEOTIDE SEQUENCE [LARGE SCALE GENOMIC DNA]</scope>
    <source>
        <strain evidence="3">B4,CECT 8067,JCM 17497</strain>
    </source>
</reference>
<keyword evidence="2" id="KW-0808">Transferase</keyword>
<dbReference type="InterPro" id="IPR052548">
    <property type="entry name" value="Type_VII_TA_antitoxin"/>
</dbReference>
<protein>
    <submittedName>
        <fullName evidence="2">Nucleotidyltransferase domain-containing protein</fullName>
    </submittedName>
</protein>
<name>A0A1G8Y2C0_9EURY</name>
<dbReference type="SUPFAM" id="SSF46785">
    <property type="entry name" value="Winged helix' DNA-binding domain"/>
    <property type="match status" value="1"/>
</dbReference>
<proteinExistence type="predicted"/>
<dbReference type="Pfam" id="PF01909">
    <property type="entry name" value="NTP_transf_2"/>
    <property type="match status" value="1"/>
</dbReference>
<dbReference type="EMBL" id="FNFE01000002">
    <property type="protein sequence ID" value="SDJ96863.1"/>
    <property type="molecule type" value="Genomic_DNA"/>
</dbReference>
<dbReference type="Gene3D" id="3.30.460.10">
    <property type="entry name" value="Beta Polymerase, domain 2"/>
    <property type="match status" value="1"/>
</dbReference>
<dbReference type="AlphaFoldDB" id="A0A1G8Y2C0"/>
<evidence type="ECO:0000313" key="2">
    <source>
        <dbReference type="EMBL" id="SDJ96863.1"/>
    </source>
</evidence>
<dbReference type="InterPro" id="IPR036390">
    <property type="entry name" value="WH_DNA-bd_sf"/>
</dbReference>
<accession>A0A1G8Y2C0</accession>
<dbReference type="InterPro" id="IPR043519">
    <property type="entry name" value="NT_sf"/>
</dbReference>
<evidence type="ECO:0000259" key="1">
    <source>
        <dbReference type="Pfam" id="PF01909"/>
    </source>
</evidence>
<dbReference type="STRING" id="1095776.SAMN04515672_1995"/>
<dbReference type="InterPro" id="IPR036388">
    <property type="entry name" value="WH-like_DNA-bd_sf"/>
</dbReference>
<dbReference type="PANTHER" id="PTHR33933">
    <property type="entry name" value="NUCLEOTIDYLTRANSFERASE"/>
    <property type="match status" value="1"/>
</dbReference>
<dbReference type="InterPro" id="IPR002934">
    <property type="entry name" value="Polymerase_NTP_transf_dom"/>
</dbReference>
<dbReference type="Gene3D" id="1.10.10.10">
    <property type="entry name" value="Winged helix-like DNA-binding domain superfamily/Winged helix DNA-binding domain"/>
    <property type="match status" value="1"/>
</dbReference>
<dbReference type="GO" id="GO:0016779">
    <property type="term" value="F:nucleotidyltransferase activity"/>
    <property type="evidence" value="ECO:0007669"/>
    <property type="project" value="InterPro"/>
</dbReference>
<dbReference type="Proteomes" id="UP000198882">
    <property type="component" value="Unassembled WGS sequence"/>
</dbReference>
<keyword evidence="3" id="KW-1185">Reference proteome</keyword>
<evidence type="ECO:0000313" key="3">
    <source>
        <dbReference type="Proteomes" id="UP000198882"/>
    </source>
</evidence>
<feature type="domain" description="Polymerase nucleotidyl transferase" evidence="1">
    <location>
        <begin position="102"/>
        <end position="159"/>
    </location>
</feature>
<dbReference type="PANTHER" id="PTHR33933:SF1">
    <property type="entry name" value="PROTEIN ADENYLYLTRANSFERASE MNTA-RELATED"/>
    <property type="match status" value="1"/>
</dbReference>
<dbReference type="RefSeq" id="WP_090305109.1">
    <property type="nucleotide sequence ID" value="NZ_FNFE01000002.1"/>
</dbReference>
<organism evidence="2 3">
    <name type="scientific">Natronorubrum texcoconense</name>
    <dbReference type="NCBI Taxonomy" id="1095776"/>
    <lineage>
        <taxon>Archaea</taxon>
        <taxon>Methanobacteriati</taxon>
        <taxon>Methanobacteriota</taxon>
        <taxon>Stenosarchaea group</taxon>
        <taxon>Halobacteria</taxon>
        <taxon>Halobacteriales</taxon>
        <taxon>Natrialbaceae</taxon>
        <taxon>Natronorubrum</taxon>
    </lineage>
</organism>
<dbReference type="SUPFAM" id="SSF81301">
    <property type="entry name" value="Nucleotidyltransferase"/>
    <property type="match status" value="1"/>
</dbReference>
<gene>
    <name evidence="2" type="ORF">SAMN04515672_1995</name>
</gene>
<sequence length="219" mass="25184">MRVDIRLPLPAEQVFRYEAMDDILEITAQNPSTEFSNRELQELTEFGGPSVSKALTLLGQLELIDRRDVGKRTLYRINEQRLYSTDDPFLSIPQAEFRTPLRSFVERVETELSTLAGIVCFGSVARGEADRISDIDLFVLVDTDDELVQMRRTVSDIKRDLEAEPFDGQRYEFEIFVESDESSRRRGRDLQLIFQEGITLYETETLRQVKGDVFGGDSE</sequence>
<dbReference type="CDD" id="cd05403">
    <property type="entry name" value="NT_KNTase_like"/>
    <property type="match status" value="1"/>
</dbReference>